<accession>Q16PL6</accession>
<reference evidence="1" key="3">
    <citation type="submission" date="2012-09" db="EMBL/GenBank/DDBJ databases">
        <authorList>
            <consortium name="VectorBase"/>
        </authorList>
    </citation>
    <scope>NUCLEOTIDE SEQUENCE</scope>
    <source>
        <strain evidence="1">Liverpool</strain>
    </source>
</reference>
<organism evidence="1 2">
    <name type="scientific">Aedes aegypti</name>
    <name type="common">Yellowfever mosquito</name>
    <name type="synonym">Culex aegypti</name>
    <dbReference type="NCBI Taxonomy" id="7159"/>
    <lineage>
        <taxon>Eukaryota</taxon>
        <taxon>Metazoa</taxon>
        <taxon>Ecdysozoa</taxon>
        <taxon>Arthropoda</taxon>
        <taxon>Hexapoda</taxon>
        <taxon>Insecta</taxon>
        <taxon>Pterygota</taxon>
        <taxon>Neoptera</taxon>
        <taxon>Endopterygota</taxon>
        <taxon>Diptera</taxon>
        <taxon>Nematocera</taxon>
        <taxon>Culicoidea</taxon>
        <taxon>Culicidae</taxon>
        <taxon>Culicinae</taxon>
        <taxon>Aedini</taxon>
        <taxon>Aedes</taxon>
        <taxon>Stegomyia</taxon>
    </lineage>
</organism>
<gene>
    <name evidence="1" type="ORF">AaeL_AAEL011598</name>
</gene>
<dbReference type="EMBL" id="CH477778">
    <property type="protein sequence ID" value="EAT36304.1"/>
    <property type="molecule type" value="Genomic_DNA"/>
</dbReference>
<reference evidence="1" key="1">
    <citation type="submission" date="2005-10" db="EMBL/GenBank/DDBJ databases">
        <authorList>
            <person name="Loftus B.J."/>
            <person name="Nene V.M."/>
            <person name="Hannick L.I."/>
            <person name="Bidwell S."/>
            <person name="Haas B."/>
            <person name="Amedeo P."/>
            <person name="Orvis J."/>
            <person name="Wortman J.R."/>
            <person name="White O.R."/>
            <person name="Salzberg S."/>
            <person name="Shumway M."/>
            <person name="Koo H."/>
            <person name="Zhao Y."/>
            <person name="Holmes M."/>
            <person name="Miller J."/>
            <person name="Schatz M."/>
            <person name="Pop M."/>
            <person name="Pai G."/>
            <person name="Utterback T."/>
            <person name="Rogers Y.-H."/>
            <person name="Kravitz S."/>
            <person name="Fraser C.M."/>
        </authorList>
    </citation>
    <scope>NUCLEOTIDE SEQUENCE</scope>
    <source>
        <strain evidence="1">Liverpool</strain>
    </source>
</reference>
<dbReference type="Proteomes" id="UP000682892">
    <property type="component" value="Unassembled WGS sequence"/>
</dbReference>
<dbReference type="PaxDb" id="7159-AAEL011598-PA"/>
<evidence type="ECO:0000313" key="1">
    <source>
        <dbReference type="EMBL" id="EAT36304.1"/>
    </source>
</evidence>
<dbReference type="HOGENOM" id="CLU_1039186_0_0_1"/>
<reference evidence="1" key="2">
    <citation type="journal article" date="2007" name="Science">
        <title>Genome sequence of Aedes aegypti, a major arbovirus vector.</title>
        <authorList>
            <person name="Nene V."/>
            <person name="Wortman J.R."/>
            <person name="Lawson D."/>
            <person name="Haas B."/>
            <person name="Kodira C."/>
            <person name="Tu Z.J."/>
            <person name="Loftus B."/>
            <person name="Xi Z."/>
            <person name="Megy K."/>
            <person name="Grabherr M."/>
            <person name="Ren Q."/>
            <person name="Zdobnov E.M."/>
            <person name="Lobo N.F."/>
            <person name="Campbell K.S."/>
            <person name="Brown S.E."/>
            <person name="Bonaldo M.F."/>
            <person name="Zhu J."/>
            <person name="Sinkins S.P."/>
            <person name="Hogenkamp D.G."/>
            <person name="Amedeo P."/>
            <person name="Arensburger P."/>
            <person name="Atkinson P.W."/>
            <person name="Bidwell S."/>
            <person name="Biedler J."/>
            <person name="Birney E."/>
            <person name="Bruggner R.V."/>
            <person name="Costas J."/>
            <person name="Coy M.R."/>
            <person name="Crabtree J."/>
            <person name="Crawford M."/>
            <person name="Debruyn B."/>
            <person name="Decaprio D."/>
            <person name="Eiglmeier K."/>
            <person name="Eisenstadt E."/>
            <person name="El-Dorry H."/>
            <person name="Gelbart W.M."/>
            <person name="Gomes S.L."/>
            <person name="Hammond M."/>
            <person name="Hannick L.I."/>
            <person name="Hogan J.R."/>
            <person name="Holmes M.H."/>
            <person name="Jaffe D."/>
            <person name="Johnston J.S."/>
            <person name="Kennedy R.C."/>
            <person name="Koo H."/>
            <person name="Kravitz S."/>
            <person name="Kriventseva E.V."/>
            <person name="Kulp D."/>
            <person name="Labutti K."/>
            <person name="Lee E."/>
            <person name="Li S."/>
            <person name="Lovin D.D."/>
            <person name="Mao C."/>
            <person name="Mauceli E."/>
            <person name="Menck C.F."/>
            <person name="Miller J.R."/>
            <person name="Montgomery P."/>
            <person name="Mori A."/>
            <person name="Nascimento A.L."/>
            <person name="Naveira H.F."/>
            <person name="Nusbaum C."/>
            <person name="O'leary S."/>
            <person name="Orvis J."/>
            <person name="Pertea M."/>
            <person name="Quesneville H."/>
            <person name="Reidenbach K.R."/>
            <person name="Rogers Y.H."/>
            <person name="Roth C.W."/>
            <person name="Schneider J.R."/>
            <person name="Schatz M."/>
            <person name="Shumway M."/>
            <person name="Stanke M."/>
            <person name="Stinson E.O."/>
            <person name="Tubio J.M."/>
            <person name="Vanzee J.P."/>
            <person name="Verjovski-Almeida S."/>
            <person name="Werner D."/>
            <person name="White O."/>
            <person name="Wyder S."/>
            <person name="Zeng Q."/>
            <person name="Zhao Q."/>
            <person name="Zhao Y."/>
            <person name="Hill C.A."/>
            <person name="Raikhel A.S."/>
            <person name="Soares M.B."/>
            <person name="Knudson D.L."/>
            <person name="Lee N.H."/>
            <person name="Galagan J."/>
            <person name="Salzberg S.L."/>
            <person name="Paulsen I.T."/>
            <person name="Dimopoulos G."/>
            <person name="Collins F.H."/>
            <person name="Birren B."/>
            <person name="Fraser-Liggett C.M."/>
            <person name="Severson D.W."/>
        </authorList>
    </citation>
    <scope>NUCLEOTIDE SEQUENCE [LARGE SCALE GENOMIC DNA]</scope>
    <source>
        <strain evidence="1">Liverpool</strain>
    </source>
</reference>
<dbReference type="KEGG" id="aag:5575047"/>
<evidence type="ECO:0000313" key="2">
    <source>
        <dbReference type="Proteomes" id="UP000682892"/>
    </source>
</evidence>
<protein>
    <submittedName>
        <fullName evidence="1">AAEL011598-PA</fullName>
    </submittedName>
</protein>
<name>Q16PL6_AEDAE</name>
<dbReference type="OrthoDB" id="6366728at2759"/>
<dbReference type="eggNOG" id="ENOG502T8PN">
    <property type="taxonomic scope" value="Eukaryota"/>
</dbReference>
<dbReference type="PhylomeDB" id="Q16PL6"/>
<proteinExistence type="predicted"/>
<dbReference type="OMA" id="FCVVIVI"/>
<sequence>MTRFFEKFTLFCVITVITALSLIIVTSVQLAYEPETVINRDNDKLMDQLKSIRQSSGWINNSSEKCQQHIHTKLFILVRSPKRNRKVRQTIRDTWALTGNYPTVQIKFALTKLPSQLNEHESFIHRHLKRYYHQCIPGDYLLITNDMHFINTPQIITAINQRLPRSHTAICAKASPNENAMNEVKYLGQCNVQAPILFSKDAVRGLLDLNIHNGRSAMAESIIRYGEHLYLTPKETLRIINGSIDASNLLFFFSDRVESASDISLLWNASRDYTAVES</sequence>
<dbReference type="AlphaFoldDB" id="Q16PL6"/>